<name>A0A8J4A030_9ACTN</name>
<dbReference type="PANTHER" id="PTHR38479:SF2">
    <property type="entry name" value="WINGED HELIX DNA-BINDING DOMAIN-CONTAINING PROTEIN"/>
    <property type="match status" value="1"/>
</dbReference>
<accession>A0A8J4A030</accession>
<dbReference type="InterPro" id="IPR009351">
    <property type="entry name" value="AlkZ-like"/>
</dbReference>
<dbReference type="RefSeq" id="WP_203933156.1">
    <property type="nucleotide sequence ID" value="NZ_BOPH01000113.1"/>
</dbReference>
<evidence type="ECO:0000313" key="2">
    <source>
        <dbReference type="Proteomes" id="UP000635606"/>
    </source>
</evidence>
<dbReference type="Proteomes" id="UP000635606">
    <property type="component" value="Unassembled WGS sequence"/>
</dbReference>
<sequence length="354" mass="38262">MTAAPVLSRRALNRALLARQYLLARSDTPVPAAVTHLFGLQAQAPMPPYYALWARLEGFDPQDLSRLVVDRSAVRATTMRGTIHLMSAADFRLVRPMLQPVLDRLLVVNRPVDGLDVAAVADAGAALLDATAMTAKDLGAALAARWPAFGPGTLSMVVSCREPLVQVPPRGLWGRSGPPAFTTARAWLGAPLGDSDPAEVVRRYLAAYGPASVRDVQSWLGMTRLGPVVRGLRDELVVFRDGVGVELFDLPGAPRPDGDVPAPPRLLADFDTILLGHADRTRIITDEQRRRVFTINGQIRSTFTVDGFVHGIWRLDRGAVTFHPFAPVLAKARTALAAEAERVGAHTVAFEEPS</sequence>
<comment type="caution">
    <text evidence="1">The sequence shown here is derived from an EMBL/GenBank/DDBJ whole genome shotgun (WGS) entry which is preliminary data.</text>
</comment>
<protein>
    <recommendedName>
        <fullName evidence="3">Winged helix DNA-binding domain-containing protein</fullName>
    </recommendedName>
</protein>
<evidence type="ECO:0000313" key="1">
    <source>
        <dbReference type="EMBL" id="GIJ73334.1"/>
    </source>
</evidence>
<reference evidence="1" key="1">
    <citation type="submission" date="2021-01" db="EMBL/GenBank/DDBJ databases">
        <title>Whole genome shotgun sequence of Virgisporangium ochraceum NBRC 16418.</title>
        <authorList>
            <person name="Komaki H."/>
            <person name="Tamura T."/>
        </authorList>
    </citation>
    <scope>NUCLEOTIDE SEQUENCE</scope>
    <source>
        <strain evidence="1">NBRC 16418</strain>
    </source>
</reference>
<dbReference type="EMBL" id="BOPH01000113">
    <property type="protein sequence ID" value="GIJ73334.1"/>
    <property type="molecule type" value="Genomic_DNA"/>
</dbReference>
<dbReference type="PANTHER" id="PTHR38479">
    <property type="entry name" value="LMO0824 PROTEIN"/>
    <property type="match status" value="1"/>
</dbReference>
<keyword evidence="2" id="KW-1185">Reference proteome</keyword>
<proteinExistence type="predicted"/>
<evidence type="ECO:0008006" key="3">
    <source>
        <dbReference type="Google" id="ProtNLM"/>
    </source>
</evidence>
<dbReference type="Pfam" id="PF06224">
    <property type="entry name" value="AlkZ-like"/>
    <property type="match status" value="1"/>
</dbReference>
<gene>
    <name evidence="1" type="ORF">Voc01_082510</name>
</gene>
<dbReference type="AlphaFoldDB" id="A0A8J4A030"/>
<organism evidence="1 2">
    <name type="scientific">Virgisporangium ochraceum</name>
    <dbReference type="NCBI Taxonomy" id="65505"/>
    <lineage>
        <taxon>Bacteria</taxon>
        <taxon>Bacillati</taxon>
        <taxon>Actinomycetota</taxon>
        <taxon>Actinomycetes</taxon>
        <taxon>Micromonosporales</taxon>
        <taxon>Micromonosporaceae</taxon>
        <taxon>Virgisporangium</taxon>
    </lineage>
</organism>